<comment type="subunit">
    <text evidence="6">Interacts with RsgI.</text>
</comment>
<dbReference type="EMBL" id="LGTC01000001">
    <property type="protein sequence ID" value="KNY30342.1"/>
    <property type="molecule type" value="Genomic_DNA"/>
</dbReference>
<keyword evidence="1 6" id="KW-0963">Cytoplasm</keyword>
<dbReference type="HAMAP" id="MF_02064">
    <property type="entry name" value="Sigma70_SigI"/>
    <property type="match status" value="1"/>
</dbReference>
<comment type="function">
    <text evidence="6">Sigma factors are initiation factors that promote the attachment of RNA polymerase to specific initiation sites and are then released.</text>
</comment>
<evidence type="ECO:0000313" key="8">
    <source>
        <dbReference type="EMBL" id="KNY30342.1"/>
    </source>
</evidence>
<evidence type="ECO:0000256" key="2">
    <source>
        <dbReference type="ARBA" id="ARBA00023015"/>
    </source>
</evidence>
<dbReference type="InterPro" id="IPR007627">
    <property type="entry name" value="RNA_pol_sigma70_r2"/>
</dbReference>
<dbReference type="GO" id="GO:0003677">
    <property type="term" value="F:DNA binding"/>
    <property type="evidence" value="ECO:0007669"/>
    <property type="project" value="UniProtKB-UniRule"/>
</dbReference>
<protein>
    <recommendedName>
        <fullName evidence="6">RNA polymerase sigma factor SigI</fullName>
    </recommendedName>
</protein>
<evidence type="ECO:0000256" key="3">
    <source>
        <dbReference type="ARBA" id="ARBA00023082"/>
    </source>
</evidence>
<feature type="domain" description="RNA polymerase sigma-70 region 2" evidence="7">
    <location>
        <begin position="62"/>
        <end position="104"/>
    </location>
</feature>
<dbReference type="InterPro" id="IPR014244">
    <property type="entry name" value="RNA_pol_sigma-I"/>
</dbReference>
<evidence type="ECO:0000256" key="6">
    <source>
        <dbReference type="HAMAP-Rule" id="MF_02064"/>
    </source>
</evidence>
<dbReference type="Proteomes" id="UP000036923">
    <property type="component" value="Unassembled WGS sequence"/>
</dbReference>
<dbReference type="AlphaFoldDB" id="A0A0L6JY13"/>
<dbReference type="Pfam" id="PF04542">
    <property type="entry name" value="Sigma70_r2"/>
    <property type="match status" value="1"/>
</dbReference>
<keyword evidence="3 6" id="KW-0731">Sigma factor</keyword>
<reference evidence="9" key="1">
    <citation type="submission" date="2015-07" db="EMBL/GenBank/DDBJ databases">
        <title>Near-Complete Genome Sequence of the Cellulolytic Bacterium Bacteroides (Pseudobacteroides) cellulosolvens ATCC 35603.</title>
        <authorList>
            <person name="Dassa B."/>
            <person name="Utturkar S.M."/>
            <person name="Klingeman D.M."/>
            <person name="Hurt R.A."/>
            <person name="Keller M."/>
            <person name="Xu J."/>
            <person name="Reddy Y.H.K."/>
            <person name="Borovok I."/>
            <person name="Grinberg I.R."/>
            <person name="Lamed R."/>
            <person name="Zhivin O."/>
            <person name="Bayer E.A."/>
            <person name="Brown S.D."/>
        </authorList>
    </citation>
    <scope>NUCLEOTIDE SEQUENCE [LARGE SCALE GENOMIC DNA]</scope>
    <source>
        <strain evidence="9">DSM 2933</strain>
    </source>
</reference>
<evidence type="ECO:0000259" key="7">
    <source>
        <dbReference type="Pfam" id="PF04542"/>
    </source>
</evidence>
<comment type="caution">
    <text evidence="8">The sequence shown here is derived from an EMBL/GenBank/DDBJ whole genome shotgun (WGS) entry which is preliminary data.</text>
</comment>
<dbReference type="eggNOG" id="COG1191">
    <property type="taxonomic scope" value="Bacteria"/>
</dbReference>
<evidence type="ECO:0000313" key="9">
    <source>
        <dbReference type="Proteomes" id="UP000036923"/>
    </source>
</evidence>
<dbReference type="STRING" id="398512.Bccel_5622"/>
<keyword evidence="4 6" id="KW-0238">DNA-binding</keyword>
<dbReference type="NCBIfam" id="TIGR02895">
    <property type="entry name" value="spore_sigI"/>
    <property type="match status" value="1"/>
</dbReference>
<keyword evidence="6" id="KW-0346">Stress response</keyword>
<organism evidence="8 9">
    <name type="scientific">Pseudobacteroides cellulosolvens ATCC 35603 = DSM 2933</name>
    <dbReference type="NCBI Taxonomy" id="398512"/>
    <lineage>
        <taxon>Bacteria</taxon>
        <taxon>Bacillati</taxon>
        <taxon>Bacillota</taxon>
        <taxon>Clostridia</taxon>
        <taxon>Eubacteriales</taxon>
        <taxon>Oscillospiraceae</taxon>
        <taxon>Pseudobacteroides</taxon>
    </lineage>
</organism>
<keyword evidence="2 6" id="KW-0805">Transcription regulation</keyword>
<sequence>MFKFGFNPGKDKNSVEYIVEKIKSGDTDLKEEFIKDNILYITKLVSNIVGAYVDNKNSEEFSIGLLAFNEAIDNYDYKRNGDFYKYSYMVIKHRIIDNIRKNKRHQNNLLFSSIEDDYDFSNRYMVSNSHYQFENIELAEEIDLFEKCLSDYEISLGDLVSSSPKHKDSRMLSIKIARTLAEDEELYQKMIRKKCIPLSDLLKKIQASKKTVVRNRKFIIAVSLILRSRLDDLKEFVVNMEKREKYE</sequence>
<dbReference type="SUPFAM" id="SSF88946">
    <property type="entry name" value="Sigma2 domain of RNA polymerase sigma factors"/>
    <property type="match status" value="1"/>
</dbReference>
<name>A0A0L6JY13_9FIRM</name>
<dbReference type="RefSeq" id="WP_036939952.1">
    <property type="nucleotide sequence ID" value="NZ_JQKC01000010.1"/>
</dbReference>
<dbReference type="NCBIfam" id="NF006173">
    <property type="entry name" value="PRK08311.2-1"/>
    <property type="match status" value="1"/>
</dbReference>
<dbReference type="OrthoDB" id="3190733at2"/>
<feature type="short sequence motif" description="Polymerase core binding" evidence="6">
    <location>
        <begin position="59"/>
        <end position="72"/>
    </location>
</feature>
<accession>A0A0L6JY13</accession>
<dbReference type="Gene3D" id="1.10.1740.10">
    <property type="match status" value="1"/>
</dbReference>
<comment type="similarity">
    <text evidence="6">Belongs to the sigma-70 factor family. SigI subfamily.</text>
</comment>
<comment type="subcellular location">
    <subcellularLocation>
        <location evidence="6">Cytoplasm</location>
    </subcellularLocation>
</comment>
<dbReference type="PIRSF" id="PIRSF038953">
    <property type="entry name" value="SigI"/>
    <property type="match status" value="1"/>
</dbReference>
<gene>
    <name evidence="6" type="primary">sigI</name>
    <name evidence="8" type="ORF">Bccel_5622</name>
</gene>
<dbReference type="InterPro" id="IPR013325">
    <property type="entry name" value="RNA_pol_sigma_r2"/>
</dbReference>
<dbReference type="PATRIC" id="fig|398512.5.peg.5897"/>
<evidence type="ECO:0000256" key="1">
    <source>
        <dbReference type="ARBA" id="ARBA00022490"/>
    </source>
</evidence>
<keyword evidence="5 6" id="KW-0804">Transcription</keyword>
<comment type="activity regulation">
    <text evidence="6">Negatively regulated by the anti-sigma-I factor RsgI.</text>
</comment>
<dbReference type="GO" id="GO:0005737">
    <property type="term" value="C:cytoplasm"/>
    <property type="evidence" value="ECO:0007669"/>
    <property type="project" value="UniProtKB-SubCell"/>
</dbReference>
<feature type="DNA-binding region" description="H-T-H motif" evidence="6">
    <location>
        <begin position="198"/>
        <end position="217"/>
    </location>
</feature>
<keyword evidence="9" id="KW-1185">Reference proteome</keyword>
<dbReference type="GO" id="GO:0006352">
    <property type="term" value="P:DNA-templated transcription initiation"/>
    <property type="evidence" value="ECO:0007669"/>
    <property type="project" value="UniProtKB-UniRule"/>
</dbReference>
<evidence type="ECO:0000256" key="5">
    <source>
        <dbReference type="ARBA" id="ARBA00023163"/>
    </source>
</evidence>
<proteinExistence type="inferred from homology"/>
<dbReference type="GO" id="GO:0016987">
    <property type="term" value="F:sigma factor activity"/>
    <property type="evidence" value="ECO:0007669"/>
    <property type="project" value="UniProtKB-UniRule"/>
</dbReference>
<evidence type="ECO:0000256" key="4">
    <source>
        <dbReference type="ARBA" id="ARBA00023125"/>
    </source>
</evidence>